<feature type="transmembrane region" description="Helical" evidence="1">
    <location>
        <begin position="143"/>
        <end position="165"/>
    </location>
</feature>
<accession>A0A2U0SEV4</accession>
<feature type="transmembrane region" description="Helical" evidence="1">
    <location>
        <begin position="119"/>
        <end position="137"/>
    </location>
</feature>
<dbReference type="Proteomes" id="UP000245890">
    <property type="component" value="Unassembled WGS sequence"/>
</dbReference>
<dbReference type="Pfam" id="PF00581">
    <property type="entry name" value="Rhodanese"/>
    <property type="match status" value="1"/>
</dbReference>
<keyword evidence="1" id="KW-0812">Transmembrane</keyword>
<dbReference type="GO" id="GO:0004792">
    <property type="term" value="F:thiosulfate-cyanide sulfurtransferase activity"/>
    <property type="evidence" value="ECO:0007669"/>
    <property type="project" value="TreeGrafter"/>
</dbReference>
<sequence length="175" mass="18245">MTATIDAREAHRLLARGDALLIDVREPDEFRASHIPYAASMPLGALPSLLADAVLPAGRLLIFQCQKGGRGGQACALAEGMLGDRVRNLTGGIEAWAAAGLPLAGAGAPRVSIFRQVQMIVGLLVLGFTLLGLAGFAPGFYAAGFFGFMLAFAGFSGWCGLGMLLQRMPWNQGAA</sequence>
<dbReference type="Pfam" id="PF11127">
    <property type="entry name" value="YgaP-like_TM"/>
    <property type="match status" value="1"/>
</dbReference>
<dbReference type="SUPFAM" id="SSF52821">
    <property type="entry name" value="Rhodanese/Cell cycle control phosphatase"/>
    <property type="match status" value="1"/>
</dbReference>
<dbReference type="AlphaFoldDB" id="A0A2U0SEV4"/>
<proteinExistence type="predicted"/>
<feature type="domain" description="Rhodanese" evidence="2">
    <location>
        <begin position="15"/>
        <end position="105"/>
    </location>
</feature>
<comment type="caution">
    <text evidence="3">The sequence shown here is derived from an EMBL/GenBank/DDBJ whole genome shotgun (WGS) entry which is preliminary data.</text>
</comment>
<evidence type="ECO:0000256" key="1">
    <source>
        <dbReference type="SAM" id="Phobius"/>
    </source>
</evidence>
<dbReference type="PANTHER" id="PTHR44086">
    <property type="entry name" value="THIOSULFATE SULFURTRANSFERASE RDL2, MITOCHONDRIAL-RELATED"/>
    <property type="match status" value="1"/>
</dbReference>
<dbReference type="InterPro" id="IPR001763">
    <property type="entry name" value="Rhodanese-like_dom"/>
</dbReference>
<keyword evidence="3" id="KW-0808">Transferase</keyword>
<protein>
    <submittedName>
        <fullName evidence="3">Sulfurtransferase</fullName>
    </submittedName>
</protein>
<keyword evidence="4" id="KW-1185">Reference proteome</keyword>
<dbReference type="EMBL" id="QENQ01000001">
    <property type="protein sequence ID" value="PVX29898.1"/>
    <property type="molecule type" value="Genomic_DNA"/>
</dbReference>
<name>A0A2U0SEV4_9SPHN</name>
<evidence type="ECO:0000313" key="4">
    <source>
        <dbReference type="Proteomes" id="UP000245890"/>
    </source>
</evidence>
<organism evidence="3 4">
    <name type="scientific">Sphingomonas pokkalii</name>
    <dbReference type="NCBI Taxonomy" id="2175090"/>
    <lineage>
        <taxon>Bacteria</taxon>
        <taxon>Pseudomonadati</taxon>
        <taxon>Pseudomonadota</taxon>
        <taxon>Alphaproteobacteria</taxon>
        <taxon>Sphingomonadales</taxon>
        <taxon>Sphingomonadaceae</taxon>
        <taxon>Sphingomonas</taxon>
    </lineage>
</organism>
<dbReference type="Gene3D" id="6.10.140.1340">
    <property type="match status" value="1"/>
</dbReference>
<gene>
    <name evidence="3" type="ORF">DD559_11615</name>
</gene>
<dbReference type="CDD" id="cd00158">
    <property type="entry name" value="RHOD"/>
    <property type="match status" value="1"/>
</dbReference>
<dbReference type="PANTHER" id="PTHR44086:SF10">
    <property type="entry name" value="THIOSULFATE SULFURTRANSFERASE_RHODANESE-LIKE DOMAIN-CONTAINING PROTEIN 3"/>
    <property type="match status" value="1"/>
</dbReference>
<dbReference type="Gene3D" id="3.40.250.10">
    <property type="entry name" value="Rhodanese-like domain"/>
    <property type="match status" value="1"/>
</dbReference>
<evidence type="ECO:0000313" key="3">
    <source>
        <dbReference type="EMBL" id="PVX29898.1"/>
    </source>
</evidence>
<keyword evidence="1" id="KW-1133">Transmembrane helix</keyword>
<dbReference type="RefSeq" id="WP_116469316.1">
    <property type="nucleotide sequence ID" value="NZ_QENQ01000001.1"/>
</dbReference>
<reference evidence="3 4" key="1">
    <citation type="submission" date="2018-05" db="EMBL/GenBank/DDBJ databases">
        <title>Description of Sphingomonas pokkalii sp nov, isolated from the rhizosphere of saline tolerant pokkali rice and its draft genome analysis.</title>
        <authorList>
            <person name="Menon R."/>
            <person name="Kumari S."/>
            <person name="Rameshkumar N."/>
        </authorList>
    </citation>
    <scope>NUCLEOTIDE SEQUENCE [LARGE SCALE GENOMIC DNA]</scope>
    <source>
        <strain evidence="3 4">L3B27</strain>
    </source>
</reference>
<dbReference type="InterPro" id="IPR036873">
    <property type="entry name" value="Rhodanese-like_dom_sf"/>
</dbReference>
<dbReference type="PROSITE" id="PS50206">
    <property type="entry name" value="RHODANESE_3"/>
    <property type="match status" value="1"/>
</dbReference>
<dbReference type="InterPro" id="IPR021309">
    <property type="entry name" value="YgaP-like_TM"/>
</dbReference>
<keyword evidence="1" id="KW-0472">Membrane</keyword>
<dbReference type="SMART" id="SM00450">
    <property type="entry name" value="RHOD"/>
    <property type="match status" value="1"/>
</dbReference>
<evidence type="ECO:0000259" key="2">
    <source>
        <dbReference type="PROSITE" id="PS50206"/>
    </source>
</evidence>
<dbReference type="OrthoDB" id="9789585at2"/>